<reference evidence="4 5" key="1">
    <citation type="journal article" date="2020" name="Nat. Food">
        <title>A phased Vanilla planifolia genome enables genetic improvement of flavour and production.</title>
        <authorList>
            <person name="Hasing T."/>
            <person name="Tang H."/>
            <person name="Brym M."/>
            <person name="Khazi F."/>
            <person name="Huang T."/>
            <person name="Chambers A.H."/>
        </authorList>
    </citation>
    <scope>NUCLEOTIDE SEQUENCE [LARGE SCALE GENOMIC DNA]</scope>
    <source>
        <tissue evidence="2">Leaf</tissue>
    </source>
</reference>
<accession>A0A835Q801</accession>
<dbReference type="Proteomes" id="UP000639772">
    <property type="component" value="Chromosome 9"/>
</dbReference>
<evidence type="ECO:0000313" key="4">
    <source>
        <dbReference type="Proteomes" id="UP000636800"/>
    </source>
</evidence>
<dbReference type="AlphaFoldDB" id="A0A835Q801"/>
<keyword evidence="1" id="KW-0472">Membrane</keyword>
<comment type="caution">
    <text evidence="2">The sequence shown here is derived from an EMBL/GenBank/DDBJ whole genome shotgun (WGS) entry which is preliminary data.</text>
</comment>
<feature type="transmembrane region" description="Helical" evidence="1">
    <location>
        <begin position="64"/>
        <end position="84"/>
    </location>
</feature>
<gene>
    <name evidence="3" type="ORF">HPP92_018358</name>
    <name evidence="2" type="ORF">HPP92_018969</name>
</gene>
<evidence type="ECO:0000313" key="3">
    <source>
        <dbReference type="EMBL" id="KAG0469030.1"/>
    </source>
</evidence>
<sequence>MPTWYMMKRAVYYRSLFSGISGFTRLVWDGKEGRGQRRKRKSGRRLGEGRCIGRRCIRSFFRRWGFPSSLSLATAFGSAVNIVAKDYHADMMTGALKSSLFGTQAAGVSNIQLRGFGSE</sequence>
<keyword evidence="1" id="KW-1133">Transmembrane helix</keyword>
<name>A0A835Q801_VANPL</name>
<evidence type="ECO:0000313" key="5">
    <source>
        <dbReference type="Proteomes" id="UP000639772"/>
    </source>
</evidence>
<organism evidence="2 4">
    <name type="scientific">Vanilla planifolia</name>
    <name type="common">Vanilla</name>
    <dbReference type="NCBI Taxonomy" id="51239"/>
    <lineage>
        <taxon>Eukaryota</taxon>
        <taxon>Viridiplantae</taxon>
        <taxon>Streptophyta</taxon>
        <taxon>Embryophyta</taxon>
        <taxon>Tracheophyta</taxon>
        <taxon>Spermatophyta</taxon>
        <taxon>Magnoliopsida</taxon>
        <taxon>Liliopsida</taxon>
        <taxon>Asparagales</taxon>
        <taxon>Orchidaceae</taxon>
        <taxon>Vanilloideae</taxon>
        <taxon>Vanilleae</taxon>
        <taxon>Vanilla</taxon>
    </lineage>
</organism>
<keyword evidence="1" id="KW-0812">Transmembrane</keyword>
<proteinExistence type="predicted"/>
<evidence type="ECO:0000313" key="2">
    <source>
        <dbReference type="EMBL" id="KAG0467389.1"/>
    </source>
</evidence>
<keyword evidence="4" id="KW-1185">Reference proteome</keyword>
<dbReference type="EMBL" id="JADCNM010000009">
    <property type="protein sequence ID" value="KAG0469030.1"/>
    <property type="molecule type" value="Genomic_DNA"/>
</dbReference>
<dbReference type="EMBL" id="JADCNL010000009">
    <property type="protein sequence ID" value="KAG0467389.1"/>
    <property type="molecule type" value="Genomic_DNA"/>
</dbReference>
<dbReference type="Proteomes" id="UP000636800">
    <property type="component" value="Unassembled WGS sequence"/>
</dbReference>
<evidence type="ECO:0000256" key="1">
    <source>
        <dbReference type="SAM" id="Phobius"/>
    </source>
</evidence>
<protein>
    <submittedName>
        <fullName evidence="2">Uncharacterized protein</fullName>
    </submittedName>
</protein>